<dbReference type="PANTHER" id="PTHR43201:SF8">
    <property type="entry name" value="ACYL-COA SYNTHETASE FAMILY MEMBER 3"/>
    <property type="match status" value="1"/>
</dbReference>
<keyword evidence="5" id="KW-1185">Reference proteome</keyword>
<dbReference type="Pfam" id="PF00501">
    <property type="entry name" value="AMP-binding"/>
    <property type="match status" value="1"/>
</dbReference>
<dbReference type="Gene3D" id="3.30.300.30">
    <property type="match status" value="1"/>
</dbReference>
<evidence type="ECO:0000259" key="3">
    <source>
        <dbReference type="Pfam" id="PF13193"/>
    </source>
</evidence>
<feature type="domain" description="AMP-dependent synthetase/ligase" evidence="2">
    <location>
        <begin position="95"/>
        <end position="257"/>
    </location>
</feature>
<keyword evidence="4" id="KW-0436">Ligase</keyword>
<dbReference type="InterPro" id="IPR025110">
    <property type="entry name" value="AMP-bd_C"/>
</dbReference>
<dbReference type="SUPFAM" id="SSF56801">
    <property type="entry name" value="Acetyl-CoA synthetase-like"/>
    <property type="match status" value="1"/>
</dbReference>
<dbReference type="AlphaFoldDB" id="A0A369A8Q1"/>
<dbReference type="RefSeq" id="WP_114365959.1">
    <property type="nucleotide sequence ID" value="NZ_BHZF01000001.1"/>
</dbReference>
<name>A0A369A8Q1_9FLAO</name>
<protein>
    <submittedName>
        <fullName evidence="4">Acyl-CoA synthetase (AMP-forming)/AMP-acid ligase II</fullName>
    </submittedName>
</protein>
<sequence>MFLIDVKNNQHYSWEGLVEEINKNNRYYPIGIFENLYQYLHNIIVAVLANKNVTLVDYTFKKEEIERILGDDVILLNKAEDVEIPWILNKEDLIEKIKSRRNWSITLFTSGTTGLPKKVTHNYESIGKGLVINEKHSKDVWGFAYNITHIAGLQVYFQALFNKNTLINLFDVERELVFDAINKYKITHISATPTFYRLLQPFENRVNQTIKRITLGGEKSDKKLIENLSKCFVNAKIKNTYATTEFGTILITHDGENFSIPEKYKNKIKIVDNEIVVHRSLLGMVDLDVEEWYYTGDRVEIIQHDPLNFKIMGRTSDFVNVGGYKVNLLEVEEVLRNIDVIKNAKVYSKQNSIIGNIICADVILLKDKKCTESEIRKILKDHLQEYKIPRVIRMVEKLDVTRSGKLKSQS</sequence>
<dbReference type="PANTHER" id="PTHR43201">
    <property type="entry name" value="ACYL-COA SYNTHETASE"/>
    <property type="match status" value="1"/>
</dbReference>
<feature type="domain" description="AMP-binding enzyme C-terminal" evidence="3">
    <location>
        <begin position="330"/>
        <end position="405"/>
    </location>
</feature>
<evidence type="ECO:0000313" key="4">
    <source>
        <dbReference type="EMBL" id="RCX05699.1"/>
    </source>
</evidence>
<dbReference type="InterPro" id="IPR045851">
    <property type="entry name" value="AMP-bd_C_sf"/>
</dbReference>
<dbReference type="GO" id="GO:0031956">
    <property type="term" value="F:medium-chain fatty acid-CoA ligase activity"/>
    <property type="evidence" value="ECO:0007669"/>
    <property type="project" value="TreeGrafter"/>
</dbReference>
<proteinExistence type="inferred from homology"/>
<evidence type="ECO:0000259" key="2">
    <source>
        <dbReference type="Pfam" id="PF00501"/>
    </source>
</evidence>
<gene>
    <name evidence="4" type="ORF">DES35_101987</name>
</gene>
<organism evidence="4 5">
    <name type="scientific">Schleiferia thermophila</name>
    <dbReference type="NCBI Taxonomy" id="884107"/>
    <lineage>
        <taxon>Bacteria</taxon>
        <taxon>Pseudomonadati</taxon>
        <taxon>Bacteroidota</taxon>
        <taxon>Flavobacteriia</taxon>
        <taxon>Flavobacteriales</taxon>
        <taxon>Schleiferiaceae</taxon>
        <taxon>Schleiferia</taxon>
    </lineage>
</organism>
<comment type="similarity">
    <text evidence="1">Belongs to the ATP-dependent AMP-binding enzyme family.</text>
</comment>
<dbReference type="InterPro" id="IPR000873">
    <property type="entry name" value="AMP-dep_synth/lig_dom"/>
</dbReference>
<dbReference type="EMBL" id="QPJS01000001">
    <property type="protein sequence ID" value="RCX05699.1"/>
    <property type="molecule type" value="Genomic_DNA"/>
</dbReference>
<reference evidence="4 5" key="1">
    <citation type="submission" date="2018-07" db="EMBL/GenBank/DDBJ databases">
        <title>Genomic Encyclopedia of Type Strains, Phase IV (KMG-IV): sequencing the most valuable type-strain genomes for metagenomic binning, comparative biology and taxonomic classification.</title>
        <authorList>
            <person name="Goeker M."/>
        </authorList>
    </citation>
    <scope>NUCLEOTIDE SEQUENCE [LARGE SCALE GENOMIC DNA]</scope>
    <source>
        <strain evidence="4 5">DSM 21410</strain>
    </source>
</reference>
<dbReference type="Gene3D" id="3.40.50.12780">
    <property type="entry name" value="N-terminal domain of ligase-like"/>
    <property type="match status" value="1"/>
</dbReference>
<dbReference type="InterPro" id="IPR042099">
    <property type="entry name" value="ANL_N_sf"/>
</dbReference>
<evidence type="ECO:0000313" key="5">
    <source>
        <dbReference type="Proteomes" id="UP000253517"/>
    </source>
</evidence>
<accession>A0A369A8Q1</accession>
<dbReference type="Proteomes" id="UP000253517">
    <property type="component" value="Unassembled WGS sequence"/>
</dbReference>
<dbReference type="Pfam" id="PF13193">
    <property type="entry name" value="AMP-binding_C"/>
    <property type="match status" value="1"/>
</dbReference>
<comment type="caution">
    <text evidence="4">The sequence shown here is derived from an EMBL/GenBank/DDBJ whole genome shotgun (WGS) entry which is preliminary data.</text>
</comment>
<evidence type="ECO:0000256" key="1">
    <source>
        <dbReference type="ARBA" id="ARBA00006432"/>
    </source>
</evidence>
<dbReference type="GO" id="GO:0006631">
    <property type="term" value="P:fatty acid metabolic process"/>
    <property type="evidence" value="ECO:0007669"/>
    <property type="project" value="TreeGrafter"/>
</dbReference>